<dbReference type="RefSeq" id="WP_107032670.1">
    <property type="nucleotide sequence ID" value="NZ_PUEC01000020.1"/>
</dbReference>
<evidence type="ECO:0000313" key="1">
    <source>
        <dbReference type="EMBL" id="PWB01550.1"/>
    </source>
</evidence>
<sequence>MKQPKKVSASSLDIKDEYNLLFAMLKSAYVELRDMSKKSPKDSLSLMKVRMLNRILERVKTFLKNEATSDFLDLIDEETIPSTSDALLLMSQYAGAIENYYNRYHIYTDRMVRPDFSK</sequence>
<comment type="caution">
    <text evidence="1">The sequence shown here is derived from an EMBL/GenBank/DDBJ whole genome shotgun (WGS) entry which is preliminary data.</text>
</comment>
<gene>
    <name evidence="1" type="ORF">C5O23_09295</name>
</gene>
<keyword evidence="2" id="KW-1185">Reference proteome</keyword>
<evidence type="ECO:0000313" key="2">
    <source>
        <dbReference type="Proteomes" id="UP000244905"/>
    </source>
</evidence>
<dbReference type="AlphaFoldDB" id="A0A2V1IJ60"/>
<organism evidence="1 2">
    <name type="scientific">Duncaniella muris</name>
    <dbReference type="NCBI Taxonomy" id="2094150"/>
    <lineage>
        <taxon>Bacteria</taxon>
        <taxon>Pseudomonadati</taxon>
        <taxon>Bacteroidota</taxon>
        <taxon>Bacteroidia</taxon>
        <taxon>Bacteroidales</taxon>
        <taxon>Muribaculaceae</taxon>
        <taxon>Duncaniella</taxon>
    </lineage>
</organism>
<proteinExistence type="predicted"/>
<name>A0A2V1IJ60_9BACT</name>
<accession>A0A2V1IJ60</accession>
<dbReference type="GeneID" id="82526533"/>
<protein>
    <submittedName>
        <fullName evidence="1">Uncharacterized protein</fullName>
    </submittedName>
</protein>
<reference evidence="2" key="1">
    <citation type="submission" date="2018-02" db="EMBL/GenBank/DDBJ databases">
        <authorList>
            <person name="Clavel T."/>
            <person name="Strowig T."/>
        </authorList>
    </citation>
    <scope>NUCLEOTIDE SEQUENCE [LARGE SCALE GENOMIC DNA]</scope>
    <source>
        <strain evidence="2">DSM 103720</strain>
    </source>
</reference>
<dbReference type="Proteomes" id="UP000244905">
    <property type="component" value="Unassembled WGS sequence"/>
</dbReference>
<dbReference type="EMBL" id="PUEC01000020">
    <property type="protein sequence ID" value="PWB01550.1"/>
    <property type="molecule type" value="Genomic_DNA"/>
</dbReference>